<dbReference type="EMBL" id="BPVZ01000006">
    <property type="protein sequence ID" value="GKU93097.1"/>
    <property type="molecule type" value="Genomic_DNA"/>
</dbReference>
<reference evidence="2 3" key="1">
    <citation type="journal article" date="2021" name="Commun. Biol.">
        <title>The genome of Shorea leprosula (Dipterocarpaceae) highlights the ecological relevance of drought in aseasonal tropical rainforests.</title>
        <authorList>
            <person name="Ng K.K.S."/>
            <person name="Kobayashi M.J."/>
            <person name="Fawcett J.A."/>
            <person name="Hatakeyama M."/>
            <person name="Paape T."/>
            <person name="Ng C.H."/>
            <person name="Ang C.C."/>
            <person name="Tnah L.H."/>
            <person name="Lee C.T."/>
            <person name="Nishiyama T."/>
            <person name="Sese J."/>
            <person name="O'Brien M.J."/>
            <person name="Copetti D."/>
            <person name="Mohd Noor M.I."/>
            <person name="Ong R.C."/>
            <person name="Putra M."/>
            <person name="Sireger I.Z."/>
            <person name="Indrioko S."/>
            <person name="Kosugi Y."/>
            <person name="Izuno A."/>
            <person name="Isagi Y."/>
            <person name="Lee S.L."/>
            <person name="Shimizu K.K."/>
        </authorList>
    </citation>
    <scope>NUCLEOTIDE SEQUENCE [LARGE SCALE GENOMIC DNA]</scope>
    <source>
        <strain evidence="2">214</strain>
    </source>
</reference>
<protein>
    <submittedName>
        <fullName evidence="2">Uncharacterized protein</fullName>
    </submittedName>
</protein>
<organism evidence="2 3">
    <name type="scientific">Rubroshorea leprosula</name>
    <dbReference type="NCBI Taxonomy" id="152421"/>
    <lineage>
        <taxon>Eukaryota</taxon>
        <taxon>Viridiplantae</taxon>
        <taxon>Streptophyta</taxon>
        <taxon>Embryophyta</taxon>
        <taxon>Tracheophyta</taxon>
        <taxon>Spermatophyta</taxon>
        <taxon>Magnoliopsida</taxon>
        <taxon>eudicotyledons</taxon>
        <taxon>Gunneridae</taxon>
        <taxon>Pentapetalae</taxon>
        <taxon>rosids</taxon>
        <taxon>malvids</taxon>
        <taxon>Malvales</taxon>
        <taxon>Dipterocarpaceae</taxon>
        <taxon>Rubroshorea</taxon>
    </lineage>
</organism>
<gene>
    <name evidence="2" type="ORF">SLEP1_g6725</name>
</gene>
<evidence type="ECO:0000313" key="2">
    <source>
        <dbReference type="EMBL" id="GKU93097.1"/>
    </source>
</evidence>
<name>A0AAV5HW54_9ROSI</name>
<proteinExistence type="predicted"/>
<feature type="transmembrane region" description="Helical" evidence="1">
    <location>
        <begin position="55"/>
        <end position="74"/>
    </location>
</feature>
<accession>A0AAV5HW54</accession>
<keyword evidence="1" id="KW-0472">Membrane</keyword>
<comment type="caution">
    <text evidence="2">The sequence shown here is derived from an EMBL/GenBank/DDBJ whole genome shotgun (WGS) entry which is preliminary data.</text>
</comment>
<dbReference type="AlphaFoldDB" id="A0AAV5HW54"/>
<keyword evidence="1" id="KW-1133">Transmembrane helix</keyword>
<keyword evidence="3" id="KW-1185">Reference proteome</keyword>
<sequence length="75" mass="8568">MTKEKLPCTTCSFKDLDAATIYECVIVNMSLKTSLWCECDIKCRLGPASNSPIPLLASFFHFPFFLYCYFCFVFG</sequence>
<dbReference type="Proteomes" id="UP001054252">
    <property type="component" value="Unassembled WGS sequence"/>
</dbReference>
<evidence type="ECO:0000256" key="1">
    <source>
        <dbReference type="SAM" id="Phobius"/>
    </source>
</evidence>
<evidence type="ECO:0000313" key="3">
    <source>
        <dbReference type="Proteomes" id="UP001054252"/>
    </source>
</evidence>
<keyword evidence="1" id="KW-0812">Transmembrane</keyword>